<dbReference type="InterPro" id="IPR036412">
    <property type="entry name" value="HAD-like_sf"/>
</dbReference>
<dbReference type="NCBIfam" id="TIGR01509">
    <property type="entry name" value="HAD-SF-IA-v3"/>
    <property type="match status" value="1"/>
</dbReference>
<dbReference type="RefSeq" id="WP_122151368.1">
    <property type="nucleotide sequence ID" value="NZ_RFFI01000219.1"/>
</dbReference>
<dbReference type="EMBL" id="RFFI01000219">
    <property type="protein sequence ID" value="RMI02077.1"/>
    <property type="molecule type" value="Genomic_DNA"/>
</dbReference>
<dbReference type="Proteomes" id="UP000269289">
    <property type="component" value="Unassembled WGS sequence"/>
</dbReference>
<dbReference type="OrthoDB" id="9797415at2"/>
<sequence length="208" mass="21825">MTGAVDAVLLDLGNVLVRWEPERAFAGVLTDAEVAEFFADVDFADLNLRQDAGRPWSEARAEVAARHPRHAATVDLYVERFAHALPGPVPGSAAVVDDLRAAGVRVLGLTNWSAETYHHGVVAAPVIGRLEGVVVSGREGVVKPDPRIFALAAERHALDPARTVFVDDSPRNVAGAAACGYQAVLFTGADALRADLVARGVLPGAPPG</sequence>
<dbReference type="PANTHER" id="PTHR43611:SF3">
    <property type="entry name" value="FLAVIN MONONUCLEOTIDE HYDROLASE 1, CHLOROPLATIC"/>
    <property type="match status" value="1"/>
</dbReference>
<dbReference type="CDD" id="cd02603">
    <property type="entry name" value="HAD_sEH-N_like"/>
    <property type="match status" value="1"/>
</dbReference>
<dbReference type="Gene3D" id="3.40.50.1000">
    <property type="entry name" value="HAD superfamily/HAD-like"/>
    <property type="match status" value="1"/>
</dbReference>
<name>A0A3M2IJ82_9CELL</name>
<organism evidence="1 2">
    <name type="scientific">Cellulomonas triticagri</name>
    <dbReference type="NCBI Taxonomy" id="2483352"/>
    <lineage>
        <taxon>Bacteria</taxon>
        <taxon>Bacillati</taxon>
        <taxon>Actinomycetota</taxon>
        <taxon>Actinomycetes</taxon>
        <taxon>Micrococcales</taxon>
        <taxon>Cellulomonadaceae</taxon>
        <taxon>Cellulomonas</taxon>
    </lineage>
</organism>
<dbReference type="InterPro" id="IPR006439">
    <property type="entry name" value="HAD-SF_hydro_IA"/>
</dbReference>
<reference evidence="1 2" key="1">
    <citation type="submission" date="2018-10" db="EMBL/GenBank/DDBJ databases">
        <title>Isolation, diversity and antifungal activity of actinobacteria from wheat.</title>
        <authorList>
            <person name="Han C."/>
        </authorList>
    </citation>
    <scope>NUCLEOTIDE SEQUENCE [LARGE SCALE GENOMIC DNA]</scope>
    <source>
        <strain evidence="1 2">NEAU-YY56</strain>
    </source>
</reference>
<comment type="caution">
    <text evidence="1">The sequence shown here is derived from an EMBL/GenBank/DDBJ whole genome shotgun (WGS) entry which is preliminary data.</text>
</comment>
<dbReference type="PANTHER" id="PTHR43611">
    <property type="entry name" value="ALPHA-D-GLUCOSE 1-PHOSPHATE PHOSPHATASE"/>
    <property type="match status" value="1"/>
</dbReference>
<dbReference type="Pfam" id="PF00702">
    <property type="entry name" value="Hydrolase"/>
    <property type="match status" value="1"/>
</dbReference>
<dbReference type="SFLD" id="SFLDG01129">
    <property type="entry name" value="C1.5:_HAD__Beta-PGM__Phosphata"/>
    <property type="match status" value="1"/>
</dbReference>
<accession>A0A3M2IJ82</accession>
<keyword evidence="2" id="KW-1185">Reference proteome</keyword>
<dbReference type="InterPro" id="IPR023214">
    <property type="entry name" value="HAD_sf"/>
</dbReference>
<dbReference type="PRINTS" id="PR00413">
    <property type="entry name" value="HADHALOGNASE"/>
</dbReference>
<evidence type="ECO:0000313" key="2">
    <source>
        <dbReference type="Proteomes" id="UP000269289"/>
    </source>
</evidence>
<dbReference type="SUPFAM" id="SSF56784">
    <property type="entry name" value="HAD-like"/>
    <property type="match status" value="1"/>
</dbReference>
<evidence type="ECO:0000313" key="1">
    <source>
        <dbReference type="EMBL" id="RMI02077.1"/>
    </source>
</evidence>
<dbReference type="SFLD" id="SFLDS00003">
    <property type="entry name" value="Haloacid_Dehalogenase"/>
    <property type="match status" value="1"/>
</dbReference>
<gene>
    <name evidence="1" type="ORF">EBM89_20255</name>
</gene>
<proteinExistence type="predicted"/>
<protein>
    <submittedName>
        <fullName evidence="1">HAD family phosphatase</fullName>
    </submittedName>
</protein>
<dbReference type="AlphaFoldDB" id="A0A3M2IJ82"/>